<dbReference type="HOGENOM" id="CLU_127266_0_0_1"/>
<name>K1PS30_MAGGI</name>
<dbReference type="SUPFAM" id="SSF50022">
    <property type="entry name" value="ISP domain"/>
    <property type="match status" value="1"/>
</dbReference>
<protein>
    <submittedName>
        <fullName evidence="5">Rieske domain-containing protein</fullName>
    </submittedName>
</protein>
<evidence type="ECO:0000313" key="5">
    <source>
        <dbReference type="EMBL" id="EKC27042.1"/>
    </source>
</evidence>
<dbReference type="PANTHER" id="PTHR21496">
    <property type="entry name" value="FERREDOXIN-RELATED"/>
    <property type="match status" value="1"/>
</dbReference>
<dbReference type="AlphaFoldDB" id="K1PS30"/>
<dbReference type="Gene3D" id="2.102.10.10">
    <property type="entry name" value="Rieske [2Fe-2S] iron-sulphur domain"/>
    <property type="match status" value="1"/>
</dbReference>
<dbReference type="InParanoid" id="K1PS30"/>
<dbReference type="Pfam" id="PF22543">
    <property type="entry name" value="Rieske_4"/>
    <property type="match status" value="1"/>
</dbReference>
<organism evidence="5">
    <name type="scientific">Magallana gigas</name>
    <name type="common">Pacific oyster</name>
    <name type="synonym">Crassostrea gigas</name>
    <dbReference type="NCBI Taxonomy" id="29159"/>
    <lineage>
        <taxon>Eukaryota</taxon>
        <taxon>Metazoa</taxon>
        <taxon>Spiralia</taxon>
        <taxon>Lophotrochozoa</taxon>
        <taxon>Mollusca</taxon>
        <taxon>Bivalvia</taxon>
        <taxon>Autobranchia</taxon>
        <taxon>Pteriomorphia</taxon>
        <taxon>Ostreida</taxon>
        <taxon>Ostreoidea</taxon>
        <taxon>Ostreidae</taxon>
        <taxon>Magallana</taxon>
    </lineage>
</organism>
<dbReference type="GO" id="GO:0046872">
    <property type="term" value="F:metal ion binding"/>
    <property type="evidence" value="ECO:0007669"/>
    <property type="project" value="UniProtKB-KW"/>
</dbReference>
<accession>K1PS30</accession>
<evidence type="ECO:0000256" key="2">
    <source>
        <dbReference type="ARBA" id="ARBA00022723"/>
    </source>
</evidence>
<evidence type="ECO:0000256" key="3">
    <source>
        <dbReference type="ARBA" id="ARBA00023004"/>
    </source>
</evidence>
<dbReference type="GO" id="GO:0051537">
    <property type="term" value="F:2 iron, 2 sulfur cluster binding"/>
    <property type="evidence" value="ECO:0007669"/>
    <property type="project" value="UniProtKB-KW"/>
</dbReference>
<dbReference type="EMBL" id="JH816690">
    <property type="protein sequence ID" value="EKC27042.1"/>
    <property type="molecule type" value="Genomic_DNA"/>
</dbReference>
<dbReference type="InterPro" id="IPR036922">
    <property type="entry name" value="Rieske_2Fe-2S_sf"/>
</dbReference>
<evidence type="ECO:0000256" key="4">
    <source>
        <dbReference type="ARBA" id="ARBA00023014"/>
    </source>
</evidence>
<evidence type="ECO:0000256" key="1">
    <source>
        <dbReference type="ARBA" id="ARBA00022714"/>
    </source>
</evidence>
<reference evidence="5" key="1">
    <citation type="journal article" date="2012" name="Nature">
        <title>The oyster genome reveals stress adaptation and complexity of shell formation.</title>
        <authorList>
            <person name="Zhang G."/>
            <person name="Fang X."/>
            <person name="Guo X."/>
            <person name="Li L."/>
            <person name="Luo R."/>
            <person name="Xu F."/>
            <person name="Yang P."/>
            <person name="Zhang L."/>
            <person name="Wang X."/>
            <person name="Qi H."/>
            <person name="Xiong Z."/>
            <person name="Que H."/>
            <person name="Xie Y."/>
            <person name="Holland P.W."/>
            <person name="Paps J."/>
            <person name="Zhu Y."/>
            <person name="Wu F."/>
            <person name="Chen Y."/>
            <person name="Wang J."/>
            <person name="Peng C."/>
            <person name="Meng J."/>
            <person name="Yang L."/>
            <person name="Liu J."/>
            <person name="Wen B."/>
            <person name="Zhang N."/>
            <person name="Huang Z."/>
            <person name="Zhu Q."/>
            <person name="Feng Y."/>
            <person name="Mount A."/>
            <person name="Hedgecock D."/>
            <person name="Xu Z."/>
            <person name="Liu Y."/>
            <person name="Domazet-Loso T."/>
            <person name="Du Y."/>
            <person name="Sun X."/>
            <person name="Zhang S."/>
            <person name="Liu B."/>
            <person name="Cheng P."/>
            <person name="Jiang X."/>
            <person name="Li J."/>
            <person name="Fan D."/>
            <person name="Wang W."/>
            <person name="Fu W."/>
            <person name="Wang T."/>
            <person name="Wang B."/>
            <person name="Zhang J."/>
            <person name="Peng Z."/>
            <person name="Li Y."/>
            <person name="Li N."/>
            <person name="Wang J."/>
            <person name="Chen M."/>
            <person name="He Y."/>
            <person name="Tan F."/>
            <person name="Song X."/>
            <person name="Zheng Q."/>
            <person name="Huang R."/>
            <person name="Yang H."/>
            <person name="Du X."/>
            <person name="Chen L."/>
            <person name="Yang M."/>
            <person name="Gaffney P.M."/>
            <person name="Wang S."/>
            <person name="Luo L."/>
            <person name="She Z."/>
            <person name="Ming Y."/>
            <person name="Huang W."/>
            <person name="Zhang S."/>
            <person name="Huang B."/>
            <person name="Zhang Y."/>
            <person name="Qu T."/>
            <person name="Ni P."/>
            <person name="Miao G."/>
            <person name="Wang J."/>
            <person name="Wang Q."/>
            <person name="Steinberg C.E."/>
            <person name="Wang H."/>
            <person name="Li N."/>
            <person name="Qian L."/>
            <person name="Zhang G."/>
            <person name="Li Y."/>
            <person name="Yang H."/>
            <person name="Liu X."/>
            <person name="Wang J."/>
            <person name="Yin Y."/>
            <person name="Wang J."/>
        </authorList>
    </citation>
    <scope>NUCLEOTIDE SEQUENCE [LARGE SCALE GENOMIC DNA]</scope>
    <source>
        <strain evidence="5">05x7-T-G4-1.051#20</strain>
    </source>
</reference>
<dbReference type="PANTHER" id="PTHR21496:SF25">
    <property type="entry name" value="RIESKE DOMAIN-CONTAINING PROTEIN"/>
    <property type="match status" value="1"/>
</dbReference>
<keyword evidence="4" id="KW-0411">Iron-sulfur</keyword>
<proteinExistence type="predicted"/>
<dbReference type="InterPro" id="IPR017941">
    <property type="entry name" value="Rieske_2Fe-2S"/>
</dbReference>
<dbReference type="InterPro" id="IPR054716">
    <property type="entry name" value="Sol_Rieske_ferrdox_dom"/>
</dbReference>
<keyword evidence="1" id="KW-0001">2Fe-2S</keyword>
<keyword evidence="2" id="KW-0479">Metal-binding</keyword>
<dbReference type="PROSITE" id="PS51296">
    <property type="entry name" value="RIESKE"/>
    <property type="match status" value="1"/>
</dbReference>
<keyword evidence="3" id="KW-0408">Iron</keyword>
<sequence>MQDQDDQKIYLPLEITIHDLFDWSKSDEKFQVIPRAVSFKPGLRRQNSKTGTLVSCNEQQIAVFRYHDRVYAIKEKCPHLGGPLHLGDIEELPGNTLCVRCPWHSWKFDLDTGLLKQPKRPGVSSVVYPVIVKEDGKLMIGFDQFDPKYFSVDSSF</sequence>
<gene>
    <name evidence="5" type="ORF">CGI_10006737</name>
</gene>